<proteinExistence type="predicted"/>
<dbReference type="Proteomes" id="UP000001590">
    <property type="component" value="Segment"/>
</dbReference>
<evidence type="ECO:0000313" key="2">
    <source>
        <dbReference type="Proteomes" id="UP000001590"/>
    </source>
</evidence>
<name>B6V2V9_BPSP1</name>
<protein>
    <submittedName>
        <fullName evidence="1">Gp52.1</fullName>
    </submittedName>
</protein>
<dbReference type="RefSeq" id="YP_002300298.1">
    <property type="nucleotide sequence ID" value="NC_011421.1"/>
</dbReference>
<dbReference type="GeneID" id="7009011"/>
<organismHost>
    <name type="scientific">Bacillus subtilis</name>
    <dbReference type="NCBI Taxonomy" id="1423"/>
</organismHost>
<accession>B6V2V9</accession>
<sequence length="17" mass="1924">MKKAGLRTLSMSMEDII</sequence>
<evidence type="ECO:0000313" key="1">
    <source>
        <dbReference type="EMBL" id="ACI90927.1"/>
    </source>
</evidence>
<gene>
    <name evidence="1" type="primary">52.1</name>
    <name evidence="1" type="ORF">SPO1_22</name>
</gene>
<organism evidence="1 2">
    <name type="scientific">Bacillus phage SP01</name>
    <name type="common">Bacteriophage SP01</name>
    <dbReference type="NCBI Taxonomy" id="2884427"/>
    <lineage>
        <taxon>Viruses</taxon>
        <taxon>Duplodnaviria</taxon>
        <taxon>Heunggongvirae</taxon>
        <taxon>Uroviricota</taxon>
        <taxon>Caudoviricetes</taxon>
        <taxon>Herelleviridae</taxon>
        <taxon>Spounavirinae</taxon>
        <taxon>Okubovirus</taxon>
        <taxon>Okubovirus SPO1</taxon>
    </lineage>
</organism>
<dbReference type="KEGG" id="vg:7009011"/>
<dbReference type="EMBL" id="FJ230960">
    <property type="protein sequence ID" value="ACI90927.1"/>
    <property type="molecule type" value="Genomic_DNA"/>
</dbReference>
<keyword evidence="2" id="KW-1185">Reference proteome</keyword>
<reference evidence="1 2" key="1">
    <citation type="journal article" date="2009" name="J. Mol. Biol.">
        <title>The genome of Bacillus subtilis bacteriophage SPO1.</title>
        <authorList>
            <person name="Stewart C.R."/>
            <person name="Casjens S.R."/>
            <person name="Cresawn S.G."/>
            <person name="Houtz J.M."/>
            <person name="Smith A.L."/>
            <person name="Ford M.E."/>
            <person name="Peebles C.L."/>
            <person name="Hatfull G.F."/>
            <person name="Hendrix R.W."/>
            <person name="Huang W.M."/>
            <person name="Pedulla M.L."/>
        </authorList>
    </citation>
    <scope>NUCLEOTIDE SEQUENCE [LARGE SCALE GENOMIC DNA]</scope>
</reference>